<comment type="caution">
    <text evidence="3">The sequence shown here is derived from an EMBL/GenBank/DDBJ whole genome shotgun (WGS) entry which is preliminary data.</text>
</comment>
<reference evidence="3 4" key="1">
    <citation type="submission" date="2019-12" db="EMBL/GenBank/DDBJ databases">
        <title>Rhizobium genotypes associated with high levels of biological nitrogen fixation by grain legumes in a temperate-maritime cropping system.</title>
        <authorList>
            <person name="Maluk M."/>
            <person name="Francesc Ferrando Molina F."/>
            <person name="Lopez Del Egido L."/>
            <person name="Lafos M."/>
            <person name="Langarica-Fuentes A."/>
            <person name="Gebre Yohannes G."/>
            <person name="Young M.W."/>
            <person name="Martin P."/>
            <person name="Gantlett R."/>
            <person name="Kenicer G."/>
            <person name="Hawes C."/>
            <person name="Begg G.S."/>
            <person name="Quilliam R.S."/>
            <person name="Squire G.R."/>
            <person name="Poole P.S."/>
            <person name="Young P.W."/>
            <person name="Iannetta P.M."/>
            <person name="James E.K."/>
        </authorList>
    </citation>
    <scope>NUCLEOTIDE SEQUENCE [LARGE SCALE GENOMIC DNA]</scope>
    <source>
        <strain evidence="3 4">JHI1118</strain>
    </source>
</reference>
<dbReference type="RefSeq" id="WP_163993425.1">
    <property type="nucleotide sequence ID" value="NZ_WUEY01000028.1"/>
</dbReference>
<comment type="similarity">
    <text evidence="1">Belongs to the short-chain fatty acyl-CoA assimilation regulator (ScfR) family.</text>
</comment>
<dbReference type="InterPro" id="IPR010982">
    <property type="entry name" value="Lambda_DNA-bd_dom_sf"/>
</dbReference>
<organism evidence="3 4">
    <name type="scientific">Rhizobium lusitanum</name>
    <dbReference type="NCBI Taxonomy" id="293958"/>
    <lineage>
        <taxon>Bacteria</taxon>
        <taxon>Pseudomonadati</taxon>
        <taxon>Pseudomonadota</taxon>
        <taxon>Alphaproteobacteria</taxon>
        <taxon>Hyphomicrobiales</taxon>
        <taxon>Rhizobiaceae</taxon>
        <taxon>Rhizobium/Agrobacterium group</taxon>
        <taxon>Rhizobium</taxon>
    </lineage>
</organism>
<dbReference type="PANTHER" id="PTHR43236">
    <property type="entry name" value="ANTITOXIN HIGA1"/>
    <property type="match status" value="1"/>
</dbReference>
<dbReference type="GO" id="GO:0003677">
    <property type="term" value="F:DNA binding"/>
    <property type="evidence" value="ECO:0007669"/>
    <property type="project" value="InterPro"/>
</dbReference>
<dbReference type="InterPro" id="IPR010359">
    <property type="entry name" value="IrrE_HExxH"/>
</dbReference>
<evidence type="ECO:0000259" key="2">
    <source>
        <dbReference type="PROSITE" id="PS50943"/>
    </source>
</evidence>
<dbReference type="InterPro" id="IPR052345">
    <property type="entry name" value="Rad_response_metalloprotease"/>
</dbReference>
<dbReference type="InterPro" id="IPR001387">
    <property type="entry name" value="Cro/C1-type_HTH"/>
</dbReference>
<name>A0A6L9UE94_9HYPH</name>
<protein>
    <submittedName>
        <fullName evidence="3">ImmA/IrrE family metallo-endopeptidase</fullName>
    </submittedName>
</protein>
<dbReference type="Proteomes" id="UP000483035">
    <property type="component" value="Unassembled WGS sequence"/>
</dbReference>
<dbReference type="Gene3D" id="1.10.10.2910">
    <property type="match status" value="1"/>
</dbReference>
<dbReference type="Pfam" id="PF01381">
    <property type="entry name" value="HTH_3"/>
    <property type="match status" value="1"/>
</dbReference>
<gene>
    <name evidence="3" type="ORF">GR212_32640</name>
</gene>
<evidence type="ECO:0000256" key="1">
    <source>
        <dbReference type="ARBA" id="ARBA00007227"/>
    </source>
</evidence>
<dbReference type="PANTHER" id="PTHR43236:SF1">
    <property type="entry name" value="BLL7220 PROTEIN"/>
    <property type="match status" value="1"/>
</dbReference>
<dbReference type="PROSITE" id="PS50943">
    <property type="entry name" value="HTH_CROC1"/>
    <property type="match status" value="1"/>
</dbReference>
<proteinExistence type="inferred from homology"/>
<feature type="domain" description="HTH cro/C1-type" evidence="2">
    <location>
        <begin position="7"/>
        <end position="61"/>
    </location>
</feature>
<dbReference type="CDD" id="cd00093">
    <property type="entry name" value="HTH_XRE"/>
    <property type="match status" value="1"/>
</dbReference>
<accession>A0A6L9UE94</accession>
<dbReference type="Gene3D" id="1.10.260.40">
    <property type="entry name" value="lambda repressor-like DNA-binding domains"/>
    <property type="match status" value="1"/>
</dbReference>
<dbReference type="Pfam" id="PF06114">
    <property type="entry name" value="Peptidase_M78"/>
    <property type="match status" value="1"/>
</dbReference>
<dbReference type="SMART" id="SM00530">
    <property type="entry name" value="HTH_XRE"/>
    <property type="match status" value="1"/>
</dbReference>
<dbReference type="SUPFAM" id="SSF47413">
    <property type="entry name" value="lambda repressor-like DNA-binding domains"/>
    <property type="match status" value="1"/>
</dbReference>
<evidence type="ECO:0000313" key="3">
    <source>
        <dbReference type="EMBL" id="NEI74305.1"/>
    </source>
</evidence>
<sequence>MFNRSRLTVARQRAGLTMKELASRAGIEPRTVTGYEAGEYLPSEDVARKLSRILGFPLAFFMSDDVDIPRAEGVSFRSMSKMTARQRDGAIAAGAIAFMLSDWLDNEFDLPVSDVPDMREDTPQSAAAGLRDFWGLGNRPIKNMVHLLELKGVRVFSLGEDGKEVDAFSVWRGQRPHVFLNSQKSAERSRFDAAHELGHLVLHKHAAPNGLEAEKQANEFAAAFLMPEAPLRAVGRVSGLPRVVELKRMAGVSVAAMTYRLHELGLASKWTYQQLFMELSRRGWRTDEPVPMRREQSQIWKKVLDDLRENGAGVERLSEILSVPESEIVKLLFGLVTVAVPSNPNASITPKRGSLRLVK</sequence>
<dbReference type="AlphaFoldDB" id="A0A6L9UE94"/>
<evidence type="ECO:0000313" key="4">
    <source>
        <dbReference type="Proteomes" id="UP000483035"/>
    </source>
</evidence>
<dbReference type="EMBL" id="WUEY01000028">
    <property type="protein sequence ID" value="NEI74305.1"/>
    <property type="molecule type" value="Genomic_DNA"/>
</dbReference>